<dbReference type="SMART" id="SM00369">
    <property type="entry name" value="LRR_TYP"/>
    <property type="match status" value="6"/>
</dbReference>
<dbReference type="Proteomes" id="UP000327044">
    <property type="component" value="Unassembled WGS sequence"/>
</dbReference>
<keyword evidence="1" id="KW-0433">Leucine-rich repeat</keyword>
<evidence type="ECO:0000256" key="3">
    <source>
        <dbReference type="ARBA" id="ARBA00022737"/>
    </source>
</evidence>
<evidence type="ECO:0000313" key="5">
    <source>
        <dbReference type="EMBL" id="JAV96617.1"/>
    </source>
</evidence>
<keyword evidence="2 4" id="KW-0732">Signal</keyword>
<proteinExistence type="predicted"/>
<dbReference type="PANTHER" id="PTHR24369">
    <property type="entry name" value="ANTIGEN BSP, PUTATIVE-RELATED"/>
    <property type="match status" value="1"/>
</dbReference>
<dbReference type="InterPro" id="IPR003591">
    <property type="entry name" value="Leu-rich_rpt_typical-subtyp"/>
</dbReference>
<dbReference type="EMBL" id="VVIM01000009">
    <property type="protein sequence ID" value="KAB0793855.1"/>
    <property type="molecule type" value="Genomic_DNA"/>
</dbReference>
<evidence type="ECO:0008006" key="8">
    <source>
        <dbReference type="Google" id="ProtNLM"/>
    </source>
</evidence>
<evidence type="ECO:0000256" key="1">
    <source>
        <dbReference type="ARBA" id="ARBA00022614"/>
    </source>
</evidence>
<dbReference type="EMBL" id="GEZM01003710">
    <property type="protein sequence ID" value="JAV96617.1"/>
    <property type="molecule type" value="Transcribed_RNA"/>
</dbReference>
<reference evidence="6" key="3">
    <citation type="submission" date="2019-08" db="EMBL/GenBank/DDBJ databases">
        <authorList>
            <consortium name="Photinus pyralis genome working group"/>
            <person name="Fallon T.R."/>
            <person name="Sander Lower S.E."/>
            <person name="Weng J.-K."/>
        </authorList>
    </citation>
    <scope>NUCLEOTIDE SEQUENCE</scope>
    <source>
        <strain evidence="6">1611_PpyrPB1</strain>
        <tissue evidence="6">Whole body</tissue>
    </source>
</reference>
<feature type="signal peptide" evidence="4">
    <location>
        <begin position="1"/>
        <end position="16"/>
    </location>
</feature>
<dbReference type="Gene3D" id="3.80.10.10">
    <property type="entry name" value="Ribonuclease Inhibitor"/>
    <property type="match status" value="1"/>
</dbReference>
<dbReference type="SUPFAM" id="SSF52058">
    <property type="entry name" value="L domain-like"/>
    <property type="match status" value="1"/>
</dbReference>
<dbReference type="InterPro" id="IPR050541">
    <property type="entry name" value="LRR_TM_domain-containing"/>
</dbReference>
<sequence>MIKACLILLLVNLKLSLQCGNGPSTFDNTLVEVNGKSETISGCISPDTLKFKGVISNISCSNQNVLDLNEGALQNILSKFEVTLSGNNIELIREGAFINLPELYLIDLHNNKLSLIVEGSFKDLPSLNKLGLHTNQIKEVLPRAFNNLPKLSSVVLSENKLENFDQIWFYRTPALTAIDLSSNSLRDIKQRAFFNLPSIKDLAFANNQIEFIDKDAFQGLRNMRWLNLDRNRLKTLKINIHPPSKIEMLNIEFNNMTYISNGMLEALRPKLRLIAISGNPWQCPCYERISEWAFKSSGRFILDLAPPDAAEVVCVYAKTPNFDLCVERSDDEFQEGFSKHFEGKKAKLRWRIN</sequence>
<dbReference type="GO" id="GO:0005886">
    <property type="term" value="C:plasma membrane"/>
    <property type="evidence" value="ECO:0007669"/>
    <property type="project" value="TreeGrafter"/>
</dbReference>
<evidence type="ECO:0000313" key="6">
    <source>
        <dbReference type="EMBL" id="KAB0793855.1"/>
    </source>
</evidence>
<keyword evidence="7" id="KW-1185">Reference proteome</keyword>
<evidence type="ECO:0000256" key="4">
    <source>
        <dbReference type="SAM" id="SignalP"/>
    </source>
</evidence>
<accession>A0A1Y1NLA8</accession>
<feature type="chain" id="PRO_5033289905" description="LRRCT domain-containing protein" evidence="4">
    <location>
        <begin position="17"/>
        <end position="353"/>
    </location>
</feature>
<reference evidence="6 7" key="2">
    <citation type="journal article" date="2018" name="Elife">
        <title>Firefly genomes illuminate parallel origins of bioluminescence in beetles.</title>
        <authorList>
            <person name="Fallon T.R."/>
            <person name="Lower S.E."/>
            <person name="Chang C.H."/>
            <person name="Bessho-Uehara M."/>
            <person name="Martin G.J."/>
            <person name="Bewick A.J."/>
            <person name="Behringer M."/>
            <person name="Debat H.J."/>
            <person name="Wong I."/>
            <person name="Day J.C."/>
            <person name="Suvorov A."/>
            <person name="Silva C.J."/>
            <person name="Stanger-Hall K.F."/>
            <person name="Hall D.W."/>
            <person name="Schmitz R.J."/>
            <person name="Nelson D.R."/>
            <person name="Lewis S.M."/>
            <person name="Shigenobu S."/>
            <person name="Bybee S.M."/>
            <person name="Larracuente A.M."/>
            <person name="Oba Y."/>
            <person name="Weng J.K."/>
        </authorList>
    </citation>
    <scope>NUCLEOTIDE SEQUENCE [LARGE SCALE GENOMIC DNA]</scope>
    <source>
        <strain evidence="6">1611_PpyrPB1</strain>
        <tissue evidence="6">Whole body</tissue>
    </source>
</reference>
<protein>
    <recommendedName>
        <fullName evidence="8">LRRCT domain-containing protein</fullName>
    </recommendedName>
</protein>
<dbReference type="InParanoid" id="A0A1Y1NLA8"/>
<dbReference type="OrthoDB" id="6363818at2759"/>
<name>A0A1Y1NLA8_PHOPY</name>
<reference evidence="5" key="1">
    <citation type="journal article" date="2016" name="Sci. Rep.">
        <title>Molecular characterization of firefly nuptial gifts: a multi-omics approach sheds light on postcopulatory sexual selection.</title>
        <authorList>
            <person name="Al-Wathiqui N."/>
            <person name="Fallon T.R."/>
            <person name="South A."/>
            <person name="Weng J.K."/>
            <person name="Lewis S.M."/>
        </authorList>
    </citation>
    <scope>NUCLEOTIDE SEQUENCE</scope>
</reference>
<dbReference type="Pfam" id="PF13855">
    <property type="entry name" value="LRR_8"/>
    <property type="match status" value="2"/>
</dbReference>
<keyword evidence="3" id="KW-0677">Repeat</keyword>
<evidence type="ECO:0000313" key="7">
    <source>
        <dbReference type="Proteomes" id="UP000327044"/>
    </source>
</evidence>
<gene>
    <name evidence="6" type="ORF">PPYR_13475</name>
</gene>
<evidence type="ECO:0000256" key="2">
    <source>
        <dbReference type="ARBA" id="ARBA00022729"/>
    </source>
</evidence>
<dbReference type="InterPro" id="IPR032675">
    <property type="entry name" value="LRR_dom_sf"/>
</dbReference>
<dbReference type="PANTHER" id="PTHR24369:SF210">
    <property type="entry name" value="CHAOPTIN-RELATED"/>
    <property type="match status" value="1"/>
</dbReference>
<organism evidence="5">
    <name type="scientific">Photinus pyralis</name>
    <name type="common">Common eastern firefly</name>
    <name type="synonym">Lampyris pyralis</name>
    <dbReference type="NCBI Taxonomy" id="7054"/>
    <lineage>
        <taxon>Eukaryota</taxon>
        <taxon>Metazoa</taxon>
        <taxon>Ecdysozoa</taxon>
        <taxon>Arthropoda</taxon>
        <taxon>Hexapoda</taxon>
        <taxon>Insecta</taxon>
        <taxon>Pterygota</taxon>
        <taxon>Neoptera</taxon>
        <taxon>Endopterygota</taxon>
        <taxon>Coleoptera</taxon>
        <taxon>Polyphaga</taxon>
        <taxon>Elateriformia</taxon>
        <taxon>Elateroidea</taxon>
        <taxon>Lampyridae</taxon>
        <taxon>Lampyrinae</taxon>
        <taxon>Photinus</taxon>
    </lineage>
</organism>
<dbReference type="InterPro" id="IPR001611">
    <property type="entry name" value="Leu-rich_rpt"/>
</dbReference>
<dbReference type="AlphaFoldDB" id="A0A1Y1NLA8"/>